<dbReference type="Gene3D" id="2.40.170.20">
    <property type="entry name" value="TonB-dependent receptor, beta-barrel domain"/>
    <property type="match status" value="1"/>
</dbReference>
<dbReference type="GO" id="GO:0015344">
    <property type="term" value="F:siderophore uptake transmembrane transporter activity"/>
    <property type="evidence" value="ECO:0007669"/>
    <property type="project" value="TreeGrafter"/>
</dbReference>
<dbReference type="SUPFAM" id="SSF49464">
    <property type="entry name" value="Carboxypeptidase regulatory domain-like"/>
    <property type="match status" value="1"/>
</dbReference>
<accession>A0A4U3L8V0</accession>
<dbReference type="GO" id="GO:0009279">
    <property type="term" value="C:cell outer membrane"/>
    <property type="evidence" value="ECO:0007669"/>
    <property type="project" value="UniProtKB-SubCell"/>
</dbReference>
<dbReference type="RefSeq" id="WP_137260672.1">
    <property type="nucleotide sequence ID" value="NZ_SZQL01000003.1"/>
</dbReference>
<dbReference type="NCBIfam" id="TIGR04056">
    <property type="entry name" value="OMP_RagA_SusC"/>
    <property type="match status" value="1"/>
</dbReference>
<keyword evidence="11" id="KW-0675">Receptor</keyword>
<dbReference type="InterPro" id="IPR023996">
    <property type="entry name" value="TonB-dep_OMP_SusC/RagA"/>
</dbReference>
<keyword evidence="3 8" id="KW-1134">Transmembrane beta strand</keyword>
<dbReference type="Gene3D" id="2.60.40.1120">
    <property type="entry name" value="Carboxypeptidase-like, regulatory domain"/>
    <property type="match status" value="1"/>
</dbReference>
<dbReference type="FunFam" id="2.170.130.10:FF:000003">
    <property type="entry name" value="SusC/RagA family TonB-linked outer membrane protein"/>
    <property type="match status" value="1"/>
</dbReference>
<dbReference type="InterPro" id="IPR037066">
    <property type="entry name" value="Plug_dom_sf"/>
</dbReference>
<organism evidence="11 12">
    <name type="scientific">Ilyomonas limi</name>
    <dbReference type="NCBI Taxonomy" id="2575867"/>
    <lineage>
        <taxon>Bacteria</taxon>
        <taxon>Pseudomonadati</taxon>
        <taxon>Bacteroidota</taxon>
        <taxon>Chitinophagia</taxon>
        <taxon>Chitinophagales</taxon>
        <taxon>Chitinophagaceae</taxon>
        <taxon>Ilyomonas</taxon>
    </lineage>
</organism>
<feature type="domain" description="TonB-dependent receptor plug" evidence="10">
    <location>
        <begin position="131"/>
        <end position="235"/>
    </location>
</feature>
<gene>
    <name evidence="11" type="ORF">FC093_05050</name>
</gene>
<dbReference type="InterPro" id="IPR039426">
    <property type="entry name" value="TonB-dep_rcpt-like"/>
</dbReference>
<comment type="caution">
    <text evidence="11">The sequence shown here is derived from an EMBL/GenBank/DDBJ whole genome shotgun (WGS) entry which is preliminary data.</text>
</comment>
<keyword evidence="12" id="KW-1185">Reference proteome</keyword>
<dbReference type="Pfam" id="PF07715">
    <property type="entry name" value="Plug"/>
    <property type="match status" value="1"/>
</dbReference>
<evidence type="ECO:0000256" key="6">
    <source>
        <dbReference type="ARBA" id="ARBA00023136"/>
    </source>
</evidence>
<dbReference type="PANTHER" id="PTHR30069:SF29">
    <property type="entry name" value="HEMOGLOBIN AND HEMOGLOBIN-HAPTOGLOBIN-BINDING PROTEIN 1-RELATED"/>
    <property type="match status" value="1"/>
</dbReference>
<evidence type="ECO:0000256" key="3">
    <source>
        <dbReference type="ARBA" id="ARBA00022452"/>
    </source>
</evidence>
<dbReference type="EMBL" id="SZQL01000003">
    <property type="protein sequence ID" value="TKK70127.1"/>
    <property type="molecule type" value="Genomic_DNA"/>
</dbReference>
<dbReference type="InterPro" id="IPR023997">
    <property type="entry name" value="TonB-dep_OMP_SusC/RagA_CS"/>
</dbReference>
<dbReference type="InterPro" id="IPR012910">
    <property type="entry name" value="Plug_dom"/>
</dbReference>
<evidence type="ECO:0000256" key="5">
    <source>
        <dbReference type="ARBA" id="ARBA00022729"/>
    </source>
</evidence>
<evidence type="ECO:0000313" key="11">
    <source>
        <dbReference type="EMBL" id="TKK70127.1"/>
    </source>
</evidence>
<dbReference type="InterPro" id="IPR036942">
    <property type="entry name" value="Beta-barrel_TonB_sf"/>
</dbReference>
<comment type="similarity">
    <text evidence="8">Belongs to the TonB-dependent receptor family.</text>
</comment>
<dbReference type="InterPro" id="IPR008969">
    <property type="entry name" value="CarboxyPept-like_regulatory"/>
</dbReference>
<dbReference type="OrthoDB" id="1095312at2"/>
<dbReference type="AlphaFoldDB" id="A0A4U3L8V0"/>
<dbReference type="NCBIfam" id="TIGR04057">
    <property type="entry name" value="SusC_RagA_signa"/>
    <property type="match status" value="1"/>
</dbReference>
<evidence type="ECO:0000256" key="7">
    <source>
        <dbReference type="ARBA" id="ARBA00023237"/>
    </source>
</evidence>
<keyword evidence="4 8" id="KW-0812">Transmembrane</keyword>
<dbReference type="GO" id="GO:0044718">
    <property type="term" value="P:siderophore transmembrane transport"/>
    <property type="evidence" value="ECO:0007669"/>
    <property type="project" value="TreeGrafter"/>
</dbReference>
<dbReference type="SUPFAM" id="SSF56935">
    <property type="entry name" value="Porins"/>
    <property type="match status" value="1"/>
</dbReference>
<evidence type="ECO:0000256" key="9">
    <source>
        <dbReference type="SAM" id="SignalP"/>
    </source>
</evidence>
<comment type="subcellular location">
    <subcellularLocation>
        <location evidence="1 8">Cell outer membrane</location>
        <topology evidence="1 8">Multi-pass membrane protein</topology>
    </subcellularLocation>
</comment>
<evidence type="ECO:0000256" key="4">
    <source>
        <dbReference type="ARBA" id="ARBA00022692"/>
    </source>
</evidence>
<name>A0A4U3L8V0_9BACT</name>
<protein>
    <submittedName>
        <fullName evidence="11">TonB-dependent receptor</fullName>
    </submittedName>
</protein>
<sequence>MKRDCCFTKLLSSLFLLLLLSFCIQNKVLAQGIKASARTVRGVVTNSKGDPLSGVSVLLKGSTTGVATDDAGRYAINATDTSFLVFSYIGTTTQEIPVNGQSVINVKLETDNNATTLNDVVVVGYGTQRKVNVIGSVVTVNSKDITAAPVSNVSNALAGRLPGAIIQQSNGEPGKDQATITIRGLSTLGNNTPLVVVDGIPGRDMNSINPNDIESISVLKDASAAIYGARSANGVILITTKKGREGAPLAVNYSFYQGFLQPTELPKMADAATYAEMIREVQTYAGVDESQMKFSQDDIDKYRSGKYPWTHPNTNWFDAALANWSQTYNHNASIIGGSKVVDYFVSFGTQHDDGIFKNSATNFNRYNIKATFNAKVNEYLTVGLNVLGTQENRDYPSVSAGFNFDGAVKSLPTSPAVYPNGLPGPDIAYGQNPVVTASDQTGFDQESRYIANNTFSASLKVPWVDGLILSSYYAYDINIGQRKVFQKPWTLYQLDEPAYLAAGNTGVEDGSAFLVGSLKGTSEPNLNDYYDDSKTKTFNFKVDYTKQLGNHYVSAFAAVETSEYSGKGIGAFRRYFISDQLPYLFAGGDAEKNNSEFVSIDSRVNYFGRISYNYKETYLLQFSFRRDGSIRFSKESGRWGNFPSVLAGWNISNEEFWKEGVPFINFLKLKASWGQLGNDLVAPFQYLPSYGYSTGYVVGTDRTYATGLSLSGAPNPGITWEVANVYNAGFESFLFKNKITFNADFFYQRRNNILVHRNASVPNYTGIQLPDENYGIVENRGFEVVLGYNDKSGDFSYSINGNLAFARNKVVEFDEPASQVPWQHLTGHPQGTELLYNAIGIFRDEDQINKTPHVPGAIPGDIIIEDYDKDGEITANDRILFPKTVNPEVTYGINFNLQYKNWSLTGLVQGAGNAMRRVYQELQGFAGNYFAYDAEGRWTPDNIDASKPRAFDRIDAYWRNNYLTDYSFQNEAYARLKNLQLAYTFPRNLISKIRLKDAQVYLSGQNLFLIYSGNKIIDPEVGGIRTVTGTAASGLPDPATAGVTNYPIMKVFTIGARISL</sequence>
<keyword evidence="6 8" id="KW-0472">Membrane</keyword>
<evidence type="ECO:0000256" key="8">
    <source>
        <dbReference type="PROSITE-ProRule" id="PRU01360"/>
    </source>
</evidence>
<keyword evidence="2 8" id="KW-0813">Transport</keyword>
<keyword evidence="5 9" id="KW-0732">Signal</keyword>
<dbReference type="Pfam" id="PF13715">
    <property type="entry name" value="CarbopepD_reg_2"/>
    <property type="match status" value="1"/>
</dbReference>
<dbReference type="PROSITE" id="PS52016">
    <property type="entry name" value="TONB_DEPENDENT_REC_3"/>
    <property type="match status" value="1"/>
</dbReference>
<feature type="signal peptide" evidence="9">
    <location>
        <begin position="1"/>
        <end position="30"/>
    </location>
</feature>
<reference evidence="11 12" key="1">
    <citation type="submission" date="2019-05" db="EMBL/GenBank/DDBJ databases">
        <title>Panacibacter sp. strain 17mud1-8 Genome sequencing and assembly.</title>
        <authorList>
            <person name="Chhetri G."/>
        </authorList>
    </citation>
    <scope>NUCLEOTIDE SEQUENCE [LARGE SCALE GENOMIC DNA]</scope>
    <source>
        <strain evidence="11 12">17mud1-8</strain>
    </source>
</reference>
<dbReference type="Proteomes" id="UP000305848">
    <property type="component" value="Unassembled WGS sequence"/>
</dbReference>
<evidence type="ECO:0000259" key="10">
    <source>
        <dbReference type="Pfam" id="PF07715"/>
    </source>
</evidence>
<evidence type="ECO:0000313" key="12">
    <source>
        <dbReference type="Proteomes" id="UP000305848"/>
    </source>
</evidence>
<feature type="chain" id="PRO_5020368047" evidence="9">
    <location>
        <begin position="31"/>
        <end position="1060"/>
    </location>
</feature>
<evidence type="ECO:0000256" key="2">
    <source>
        <dbReference type="ARBA" id="ARBA00022448"/>
    </source>
</evidence>
<dbReference type="PANTHER" id="PTHR30069">
    <property type="entry name" value="TONB-DEPENDENT OUTER MEMBRANE RECEPTOR"/>
    <property type="match status" value="1"/>
</dbReference>
<keyword evidence="7 8" id="KW-0998">Cell outer membrane</keyword>
<dbReference type="Gene3D" id="2.170.130.10">
    <property type="entry name" value="TonB-dependent receptor, plug domain"/>
    <property type="match status" value="1"/>
</dbReference>
<proteinExistence type="inferred from homology"/>
<evidence type="ECO:0000256" key="1">
    <source>
        <dbReference type="ARBA" id="ARBA00004571"/>
    </source>
</evidence>